<evidence type="ECO:0000256" key="1">
    <source>
        <dbReference type="SAM" id="MobiDB-lite"/>
    </source>
</evidence>
<feature type="region of interest" description="Disordered" evidence="1">
    <location>
        <begin position="111"/>
        <end position="132"/>
    </location>
</feature>
<sequence length="271" mass="30831">MHAEQRLQEKRAQKEKKHHLLSKIVSSRTRQILPLVIRPPRQQETVLLKPITPTSSTLPAFRDVVQAALRPTRLETLISHTRRRVRRIRSALPTTSILCKIRATPNLEATCEKGRRHRATNPANQTTRRATRKSRYAWLQRRSAGVIIEALQADEYDAEALPYLMHAMQNMQVQELRRLARLPFDYSVSRCAPPVTDERRRSTTAPHPCVHRAQSRTLISLSLPPMATLVKELDSNPKNTLSPSCLSCEATDRSGICVHAGEFGMADYPDR</sequence>
<evidence type="ECO:0000313" key="2">
    <source>
        <dbReference type="EMBL" id="KAK8223910.1"/>
    </source>
</evidence>
<proteinExistence type="predicted"/>
<accession>A0ABR1YAD2</accession>
<reference evidence="2 3" key="1">
    <citation type="submission" date="2024-04" db="EMBL/GenBank/DDBJ databases">
        <title>Phyllosticta paracitricarpa is synonymous to the EU quarantine fungus P. citricarpa based on phylogenomic analyses.</title>
        <authorList>
            <consortium name="Lawrence Berkeley National Laboratory"/>
            <person name="Van Ingen-Buijs V.A."/>
            <person name="Van Westerhoven A.C."/>
            <person name="Haridas S."/>
            <person name="Skiadas P."/>
            <person name="Martin F."/>
            <person name="Groenewald J.Z."/>
            <person name="Crous P.W."/>
            <person name="Seidl M.F."/>
        </authorList>
    </citation>
    <scope>NUCLEOTIDE SEQUENCE [LARGE SCALE GENOMIC DNA]</scope>
    <source>
        <strain evidence="2 3">CBS 123374</strain>
    </source>
</reference>
<protein>
    <submittedName>
        <fullName evidence="2">Uncharacterized protein</fullName>
    </submittedName>
</protein>
<evidence type="ECO:0000313" key="3">
    <source>
        <dbReference type="Proteomes" id="UP001492380"/>
    </source>
</evidence>
<gene>
    <name evidence="2" type="ORF">HDK90DRAFT_108495</name>
</gene>
<comment type="caution">
    <text evidence="2">The sequence shown here is derived from an EMBL/GenBank/DDBJ whole genome shotgun (WGS) entry which is preliminary data.</text>
</comment>
<dbReference type="EMBL" id="JBBWRZ010000013">
    <property type="protein sequence ID" value="KAK8223910.1"/>
    <property type="molecule type" value="Genomic_DNA"/>
</dbReference>
<organism evidence="2 3">
    <name type="scientific">Phyllosticta capitalensis</name>
    <dbReference type="NCBI Taxonomy" id="121624"/>
    <lineage>
        <taxon>Eukaryota</taxon>
        <taxon>Fungi</taxon>
        <taxon>Dikarya</taxon>
        <taxon>Ascomycota</taxon>
        <taxon>Pezizomycotina</taxon>
        <taxon>Dothideomycetes</taxon>
        <taxon>Dothideomycetes incertae sedis</taxon>
        <taxon>Botryosphaeriales</taxon>
        <taxon>Phyllostictaceae</taxon>
        <taxon>Phyllosticta</taxon>
    </lineage>
</organism>
<name>A0ABR1YAD2_9PEZI</name>
<dbReference type="Proteomes" id="UP001492380">
    <property type="component" value="Unassembled WGS sequence"/>
</dbReference>
<keyword evidence="3" id="KW-1185">Reference proteome</keyword>